<dbReference type="EMBL" id="JAEOAH010000013">
    <property type="protein sequence ID" value="MBK3495406.1"/>
    <property type="molecule type" value="Genomic_DNA"/>
</dbReference>
<dbReference type="PANTHER" id="PTHR43479">
    <property type="entry name" value="ACREF/ENVCD OPERON REPRESSOR-RELATED"/>
    <property type="match status" value="1"/>
</dbReference>
<dbReference type="InterPro" id="IPR001647">
    <property type="entry name" value="HTH_TetR"/>
</dbReference>
<evidence type="ECO:0000313" key="4">
    <source>
        <dbReference type="EMBL" id="MBK3495406.1"/>
    </source>
</evidence>
<dbReference type="PRINTS" id="PR00455">
    <property type="entry name" value="HTHTETR"/>
</dbReference>
<proteinExistence type="predicted"/>
<dbReference type="Pfam" id="PF00440">
    <property type="entry name" value="TetR_N"/>
    <property type="match status" value="1"/>
</dbReference>
<evidence type="ECO:0000256" key="2">
    <source>
        <dbReference type="PROSITE-ProRule" id="PRU00335"/>
    </source>
</evidence>
<dbReference type="PANTHER" id="PTHR43479:SF22">
    <property type="entry name" value="TRANSCRIPTIONAL REGULATOR, TETR FAMILY"/>
    <property type="match status" value="1"/>
</dbReference>
<dbReference type="Proteomes" id="UP000618943">
    <property type="component" value="Unassembled WGS sequence"/>
</dbReference>
<keyword evidence="5" id="KW-1185">Reference proteome</keyword>
<evidence type="ECO:0000256" key="1">
    <source>
        <dbReference type="ARBA" id="ARBA00023125"/>
    </source>
</evidence>
<evidence type="ECO:0000313" key="5">
    <source>
        <dbReference type="Proteomes" id="UP000618943"/>
    </source>
</evidence>
<accession>A0ABS1H7M1</accession>
<gene>
    <name evidence="4" type="ORF">JFL43_11205</name>
</gene>
<feature type="DNA-binding region" description="H-T-H motif" evidence="2">
    <location>
        <begin position="35"/>
        <end position="54"/>
    </location>
</feature>
<dbReference type="InterPro" id="IPR050624">
    <property type="entry name" value="HTH-type_Tx_Regulator"/>
</dbReference>
<evidence type="ECO:0000259" key="3">
    <source>
        <dbReference type="PROSITE" id="PS50977"/>
    </source>
</evidence>
<comment type="caution">
    <text evidence="4">The sequence shown here is derived from an EMBL/GenBank/DDBJ whole genome shotgun (WGS) entry which is preliminary data.</text>
</comment>
<dbReference type="SUPFAM" id="SSF46689">
    <property type="entry name" value="Homeodomain-like"/>
    <property type="match status" value="1"/>
</dbReference>
<feature type="domain" description="HTH tetR-type" evidence="3">
    <location>
        <begin position="12"/>
        <end position="72"/>
    </location>
</feature>
<dbReference type="PROSITE" id="PS50977">
    <property type="entry name" value="HTH_TETR_2"/>
    <property type="match status" value="1"/>
</dbReference>
<keyword evidence="1 2" id="KW-0238">DNA-binding</keyword>
<protein>
    <submittedName>
        <fullName evidence="4">TetR/AcrR family transcriptional regulator</fullName>
    </submittedName>
</protein>
<reference evidence="4 5" key="1">
    <citation type="submission" date="2020-12" db="EMBL/GenBank/DDBJ databases">
        <title>YIM B01967 draft genome.</title>
        <authorList>
            <person name="Yan X."/>
        </authorList>
    </citation>
    <scope>NUCLEOTIDE SEQUENCE [LARGE SCALE GENOMIC DNA]</scope>
    <source>
        <strain evidence="4 5">YIM B01967</strain>
    </source>
</reference>
<organism evidence="4 5">
    <name type="scientific">Viridibacillus soli</name>
    <dbReference type="NCBI Taxonomy" id="2798301"/>
    <lineage>
        <taxon>Bacteria</taxon>
        <taxon>Bacillati</taxon>
        <taxon>Bacillota</taxon>
        <taxon>Bacilli</taxon>
        <taxon>Bacillales</taxon>
        <taxon>Caryophanaceae</taxon>
        <taxon>Viridibacillus</taxon>
    </lineage>
</organism>
<dbReference type="Gene3D" id="1.10.357.10">
    <property type="entry name" value="Tetracycline Repressor, domain 2"/>
    <property type="match status" value="1"/>
</dbReference>
<dbReference type="RefSeq" id="WP_157812946.1">
    <property type="nucleotide sequence ID" value="NZ_JAEOAH010000013.1"/>
</dbReference>
<dbReference type="InterPro" id="IPR009057">
    <property type="entry name" value="Homeodomain-like_sf"/>
</dbReference>
<sequence>MSILKSREWVIISKQQLIIEKAVALYAQDGMASTSIQDITDACGISKGAFYLSFKSKDELLVAIFEHFLREIIGQFNCLLEKEMPVKEKLAHYFLLHFQLFEEKLPFISMFMKEQMNPINEQILNKFNYYNELSDKTTLALLKEVYGERIEPFQYDLLTTIKGILKGYSEFIVFHRQPYDFIHLSSTLIEKTDILVEYTTKTFLTEQLWQSKPRSMQEYSVTTFEVQEEVKRWQEVYKGHPIIEDTLSLIQDELQLAKPRPALLHGMMANLKQQDNLQWLALLLKQFTVQL</sequence>
<name>A0ABS1H7M1_9BACL</name>